<dbReference type="WBParaSite" id="RSKR_0000562200.1">
    <property type="protein sequence ID" value="RSKR_0000562200.1"/>
    <property type="gene ID" value="RSKR_0000562200"/>
</dbReference>
<name>A0AC35TY29_9BILA</name>
<reference evidence="2" key="1">
    <citation type="submission" date="2016-11" db="UniProtKB">
        <authorList>
            <consortium name="WormBaseParasite"/>
        </authorList>
    </citation>
    <scope>IDENTIFICATION</scope>
    <source>
        <strain evidence="2">KR3021</strain>
    </source>
</reference>
<sequence>MASTAPKANPETSTDDAADLSFPKEFNHPSSDALLTSEVFMLLDHRRQQSEQKEEIDELSPVFIKTLDYTRRFNKFKNRETIRAVRTLFHGQNKIHKFELAQLSNLLPETAEEAKSLIPSLENKVSDDLLEELIKELIHKKTFQ</sequence>
<accession>A0AC35TY29</accession>
<protein>
    <submittedName>
        <fullName evidence="2">RPOL4c domain-containing protein</fullName>
    </submittedName>
</protein>
<evidence type="ECO:0000313" key="1">
    <source>
        <dbReference type="Proteomes" id="UP000095286"/>
    </source>
</evidence>
<dbReference type="Proteomes" id="UP000095286">
    <property type="component" value="Unplaced"/>
</dbReference>
<organism evidence="1 2">
    <name type="scientific">Rhabditophanes sp. KR3021</name>
    <dbReference type="NCBI Taxonomy" id="114890"/>
    <lineage>
        <taxon>Eukaryota</taxon>
        <taxon>Metazoa</taxon>
        <taxon>Ecdysozoa</taxon>
        <taxon>Nematoda</taxon>
        <taxon>Chromadorea</taxon>
        <taxon>Rhabditida</taxon>
        <taxon>Tylenchina</taxon>
        <taxon>Panagrolaimomorpha</taxon>
        <taxon>Strongyloidoidea</taxon>
        <taxon>Alloionematidae</taxon>
        <taxon>Rhabditophanes</taxon>
    </lineage>
</organism>
<evidence type="ECO:0000313" key="2">
    <source>
        <dbReference type="WBParaSite" id="RSKR_0000562200.1"/>
    </source>
</evidence>
<proteinExistence type="predicted"/>